<dbReference type="PANTHER" id="PTHR12980:SF0">
    <property type="entry name" value="CYTOCHROME B-C1 COMPLEX SUBUNIT 9"/>
    <property type="match status" value="1"/>
</dbReference>
<gene>
    <name evidence="14" type="ORF">HPLM_LOCUS9371</name>
</gene>
<dbReference type="Proteomes" id="UP000268014">
    <property type="component" value="Unassembled WGS sequence"/>
</dbReference>
<keyword evidence="9" id="KW-0496">Mitochondrion</keyword>
<dbReference type="SUPFAM" id="SSF81514">
    <property type="entry name" value="Subunit X (non-heme 7 kDa protein) of cytochrome bc1 complex (Ubiquinol-cytochrome c reductase)"/>
    <property type="match status" value="1"/>
</dbReference>
<evidence type="ECO:0000256" key="2">
    <source>
        <dbReference type="ARBA" id="ARBA00007856"/>
    </source>
</evidence>
<dbReference type="EMBL" id="UZAF01017048">
    <property type="protein sequence ID" value="VDO37294.1"/>
    <property type="molecule type" value="Genomic_DNA"/>
</dbReference>
<dbReference type="AlphaFoldDB" id="A0A158QMW6"/>
<evidence type="ECO:0000256" key="6">
    <source>
        <dbReference type="ARBA" id="ARBA00022792"/>
    </source>
</evidence>
<evidence type="ECO:0000256" key="13">
    <source>
        <dbReference type="SAM" id="Phobius"/>
    </source>
</evidence>
<dbReference type="OrthoDB" id="44067at2759"/>
<reference evidence="16" key="1">
    <citation type="submission" date="2016-04" db="UniProtKB">
        <authorList>
            <consortium name="WormBaseParasite"/>
        </authorList>
    </citation>
    <scope>IDENTIFICATION</scope>
</reference>
<keyword evidence="8 13" id="KW-1133">Transmembrane helix</keyword>
<dbReference type="GO" id="GO:0005743">
    <property type="term" value="C:mitochondrial inner membrane"/>
    <property type="evidence" value="ECO:0007669"/>
    <property type="project" value="UniProtKB-SubCell"/>
</dbReference>
<dbReference type="Pfam" id="PF05365">
    <property type="entry name" value="UCR_UQCRX_QCR9"/>
    <property type="match status" value="1"/>
</dbReference>
<evidence type="ECO:0000313" key="14">
    <source>
        <dbReference type="EMBL" id="VDO37294.1"/>
    </source>
</evidence>
<evidence type="ECO:0000256" key="10">
    <source>
        <dbReference type="ARBA" id="ARBA00023136"/>
    </source>
</evidence>
<evidence type="ECO:0000256" key="12">
    <source>
        <dbReference type="ARBA" id="ARBA00076299"/>
    </source>
</evidence>
<accession>A0A158QMW6</accession>
<evidence type="ECO:0000256" key="7">
    <source>
        <dbReference type="ARBA" id="ARBA00022982"/>
    </source>
</evidence>
<keyword evidence="10 13" id="KW-0472">Membrane</keyword>
<dbReference type="STRING" id="6290.A0A158QMW6"/>
<comment type="similarity">
    <text evidence="2">Belongs to the UQCR10/QCR9 family.</text>
</comment>
<evidence type="ECO:0000256" key="4">
    <source>
        <dbReference type="ARBA" id="ARBA00022660"/>
    </source>
</evidence>
<dbReference type="Gene3D" id="1.20.5.260">
    <property type="entry name" value="Cytochrome b-c1 complex subunit 9"/>
    <property type="match status" value="1"/>
</dbReference>
<keyword evidence="4" id="KW-0679">Respiratory chain</keyword>
<keyword evidence="3" id="KW-0813">Transport</keyword>
<evidence type="ECO:0000256" key="9">
    <source>
        <dbReference type="ARBA" id="ARBA00023128"/>
    </source>
</evidence>
<name>A0A158QMW6_HAEPC</name>
<dbReference type="PANTHER" id="PTHR12980">
    <property type="entry name" value="UBIQUINOL-CYTOCHROME C REDUCTASE COMPLEX, SUBUNIT X"/>
    <property type="match status" value="1"/>
</dbReference>
<dbReference type="FunFam" id="1.20.5.260:FF:000001">
    <property type="entry name" value="Cytochrome b-c1 complex subunit 9"/>
    <property type="match status" value="1"/>
</dbReference>
<protein>
    <recommendedName>
        <fullName evidence="11">Cytochrome b-c1 complex subunit 9</fullName>
    </recommendedName>
    <alternativeName>
        <fullName evidence="12">Complex III subunit X</fullName>
    </alternativeName>
</protein>
<keyword evidence="15" id="KW-1185">Reference proteome</keyword>
<evidence type="ECO:0000313" key="15">
    <source>
        <dbReference type="Proteomes" id="UP000268014"/>
    </source>
</evidence>
<proteinExistence type="inferred from homology"/>
<keyword evidence="5 13" id="KW-0812">Transmembrane</keyword>
<evidence type="ECO:0000256" key="11">
    <source>
        <dbReference type="ARBA" id="ARBA00068509"/>
    </source>
</evidence>
<evidence type="ECO:0000256" key="5">
    <source>
        <dbReference type="ARBA" id="ARBA00022692"/>
    </source>
</evidence>
<comment type="subcellular location">
    <subcellularLocation>
        <location evidence="1">Mitochondrion inner membrane</location>
        <topology evidence="1">Single-pass membrane protein</topology>
    </subcellularLocation>
</comment>
<dbReference type="GO" id="GO:0006122">
    <property type="term" value="P:mitochondrial electron transport, ubiquinol to cytochrome c"/>
    <property type="evidence" value="ECO:0007669"/>
    <property type="project" value="InterPro"/>
</dbReference>
<evidence type="ECO:0000256" key="3">
    <source>
        <dbReference type="ARBA" id="ARBA00022448"/>
    </source>
</evidence>
<sequence length="101" mass="11464">MLLQTYKPKRRDTIASAVRNCTGDLRISLITLWINLLGHMSLGSVVYQNITRRFSTLFLAASVGAFLVNYTFDAVTDTIWDRVNAGKQWKDIKAQLENQAE</sequence>
<dbReference type="GO" id="GO:0045275">
    <property type="term" value="C:respiratory chain complex III"/>
    <property type="evidence" value="ECO:0007669"/>
    <property type="project" value="InterPro"/>
</dbReference>
<reference evidence="14 15" key="2">
    <citation type="submission" date="2018-11" db="EMBL/GenBank/DDBJ databases">
        <authorList>
            <consortium name="Pathogen Informatics"/>
        </authorList>
    </citation>
    <scope>NUCLEOTIDE SEQUENCE [LARGE SCALE GENOMIC DNA]</scope>
    <source>
        <strain evidence="14 15">MHpl1</strain>
    </source>
</reference>
<organism evidence="16">
    <name type="scientific">Haemonchus placei</name>
    <name type="common">Barber's pole worm</name>
    <dbReference type="NCBI Taxonomy" id="6290"/>
    <lineage>
        <taxon>Eukaryota</taxon>
        <taxon>Metazoa</taxon>
        <taxon>Ecdysozoa</taxon>
        <taxon>Nematoda</taxon>
        <taxon>Chromadorea</taxon>
        <taxon>Rhabditida</taxon>
        <taxon>Rhabditina</taxon>
        <taxon>Rhabditomorpha</taxon>
        <taxon>Strongyloidea</taxon>
        <taxon>Trichostrongylidae</taxon>
        <taxon>Haemonchus</taxon>
    </lineage>
</organism>
<keyword evidence="6" id="KW-0999">Mitochondrion inner membrane</keyword>
<evidence type="ECO:0000256" key="8">
    <source>
        <dbReference type="ARBA" id="ARBA00022989"/>
    </source>
</evidence>
<evidence type="ECO:0000313" key="16">
    <source>
        <dbReference type="WBParaSite" id="HPLM_0000937901-mRNA-1"/>
    </source>
</evidence>
<evidence type="ECO:0000256" key="1">
    <source>
        <dbReference type="ARBA" id="ARBA00004434"/>
    </source>
</evidence>
<feature type="transmembrane region" description="Helical" evidence="13">
    <location>
        <begin position="27"/>
        <end position="47"/>
    </location>
</feature>
<dbReference type="WBParaSite" id="HPLM_0000937901-mRNA-1">
    <property type="protein sequence ID" value="HPLM_0000937901-mRNA-1"/>
    <property type="gene ID" value="HPLM_0000937901"/>
</dbReference>
<keyword evidence="7" id="KW-0249">Electron transport</keyword>
<feature type="transmembrane region" description="Helical" evidence="13">
    <location>
        <begin position="54"/>
        <end position="72"/>
    </location>
</feature>
<dbReference type="InterPro" id="IPR036656">
    <property type="entry name" value="QCR9_sf"/>
</dbReference>
<dbReference type="InterPro" id="IPR008027">
    <property type="entry name" value="QCR9"/>
</dbReference>